<evidence type="ECO:0000256" key="7">
    <source>
        <dbReference type="SAM" id="Coils"/>
    </source>
</evidence>
<evidence type="ECO:0000256" key="4">
    <source>
        <dbReference type="ARBA" id="ARBA00022759"/>
    </source>
</evidence>
<evidence type="ECO:0000259" key="9">
    <source>
        <dbReference type="Pfam" id="PF00078"/>
    </source>
</evidence>
<dbReference type="InterPro" id="IPR043502">
    <property type="entry name" value="DNA/RNA_pol_sf"/>
</dbReference>
<organism evidence="11 12">
    <name type="scientific">Trichogramma brassicae</name>
    <dbReference type="NCBI Taxonomy" id="86971"/>
    <lineage>
        <taxon>Eukaryota</taxon>
        <taxon>Metazoa</taxon>
        <taxon>Ecdysozoa</taxon>
        <taxon>Arthropoda</taxon>
        <taxon>Hexapoda</taxon>
        <taxon>Insecta</taxon>
        <taxon>Pterygota</taxon>
        <taxon>Neoptera</taxon>
        <taxon>Endopterygota</taxon>
        <taxon>Hymenoptera</taxon>
        <taxon>Apocrita</taxon>
        <taxon>Proctotrupomorpha</taxon>
        <taxon>Chalcidoidea</taxon>
        <taxon>Trichogrammatidae</taxon>
        <taxon>Trichogramma</taxon>
    </lineage>
</organism>
<evidence type="ECO:0000313" key="12">
    <source>
        <dbReference type="Proteomes" id="UP000479190"/>
    </source>
</evidence>
<evidence type="ECO:0000256" key="5">
    <source>
        <dbReference type="ARBA" id="ARBA00022801"/>
    </source>
</evidence>
<keyword evidence="2" id="KW-0548">Nucleotidyltransferase</keyword>
<dbReference type="GO" id="GO:0003964">
    <property type="term" value="F:RNA-directed DNA polymerase activity"/>
    <property type="evidence" value="ECO:0007669"/>
    <property type="project" value="UniProtKB-KW"/>
</dbReference>
<keyword evidence="4" id="KW-0255">Endonuclease</keyword>
<feature type="region of interest" description="Disordered" evidence="8">
    <location>
        <begin position="515"/>
        <end position="534"/>
    </location>
</feature>
<dbReference type="InterPro" id="IPR041373">
    <property type="entry name" value="RT_RNaseH"/>
</dbReference>
<evidence type="ECO:0000313" key="11">
    <source>
        <dbReference type="EMBL" id="CAB0043169.1"/>
    </source>
</evidence>
<sequence>MMRQMLDEQREARIEMRDIGRRVDALAASLTERMDAIDKVQAESQARIEEHTQEINRLKTVINTMEENAMYYTDMCEIRFSTLPDLPDMRDTDKVSAILGVLKCNESISRVVSVRRWTPRSSTDTGAQAGSALVARFASPVARDAVMSCSHRLATVTEGSIFGTGGQGKIFATPMLTPPLYKLWCSALARAKELNYARPLLKGPSVCMCATPTSRLVKINNPRFTGSFEKNWYSSYRDSKRKSNAHQFGFRPGRSTQTAILDLTESIRQAIDKRKVSIIVSFDFSKAFDTIPHSLLIEKLRRIGCAPPTLGWFASYLTGRSQAIRLADGSHSSFVASTAGVPQVQAEQPFFNIRQKSRTVDYNVKKFKETDSIVNRRGKTRKKTSEAEDKFICNFPDFSRKFIVTTDASNFALGALLSQGKIGSDLPVGYASRALAKAELNYAAIEKELLAIVFAVQHFRPYLYGRKFTIVTDHKPLVVLHYLKSPTSRLARWKDKLRDYDYEIVHKPGRVNANADALSQNPIPISSPNPISPRNDDYEHEIERRIFSINCLPEVRERESHRGLARDGQKVDRQGELARPGGSPQGTAGVRDSLREELNPGDYHRAVSSYRQEFHLGDLASPNELRCHQIRYAIFSYNTSTHTAHGFTPHELVFARKARVPSEFADKTISTTYNDIIDDIARKLNITLKEAHDKIIEAKQKSKAYYDLKSNQEICFSDEGDASPPRLDEHSVRKISNLTYTLKSAPLACNWPDVLEQEEPEANLKEQPPSLKMRIFIPPELPKRPHIKWFGTAKNKKAFVDACLGELSGHDRTARGRKHAKAVLYFARNKGIRGTCCRQEILDEGEDPVVYFPHLIGLPWALQEYLVPCGRCYGDIWKVTSPNQCITCAPVLVEQFKKIFEDLGLVSRARSKYLRGIVGESPWILTSPCRLMNNQGDSQLMLQVFCDCRVMYRGVGWSQGLMRKCADDADGVGTVAMILIGRRVSTYFFAKTKGSKQLQSK</sequence>
<evidence type="ECO:0008006" key="13">
    <source>
        <dbReference type="Google" id="ProtNLM"/>
    </source>
</evidence>
<feature type="region of interest" description="Disordered" evidence="8">
    <location>
        <begin position="558"/>
        <end position="590"/>
    </location>
</feature>
<dbReference type="OrthoDB" id="7555456at2759"/>
<dbReference type="InterPro" id="IPR050951">
    <property type="entry name" value="Retrovirus_Pol_polyprotein"/>
</dbReference>
<name>A0A6H5J4S6_9HYME</name>
<feature type="domain" description="Reverse transcriptase" evidence="9">
    <location>
        <begin position="245"/>
        <end position="343"/>
    </location>
</feature>
<evidence type="ECO:0000256" key="6">
    <source>
        <dbReference type="ARBA" id="ARBA00022918"/>
    </source>
</evidence>
<evidence type="ECO:0000256" key="2">
    <source>
        <dbReference type="ARBA" id="ARBA00022695"/>
    </source>
</evidence>
<evidence type="ECO:0000259" key="10">
    <source>
        <dbReference type="Pfam" id="PF17917"/>
    </source>
</evidence>
<keyword evidence="5" id="KW-0378">Hydrolase</keyword>
<dbReference type="InterPro" id="IPR036397">
    <property type="entry name" value="RNaseH_sf"/>
</dbReference>
<dbReference type="InterPro" id="IPR000477">
    <property type="entry name" value="RT_dom"/>
</dbReference>
<feature type="domain" description="Reverse transcriptase RNase H-like" evidence="10">
    <location>
        <begin position="397"/>
        <end position="500"/>
    </location>
</feature>
<dbReference type="Pfam" id="PF17917">
    <property type="entry name" value="RT_RNaseH"/>
    <property type="match status" value="1"/>
</dbReference>
<dbReference type="Gene3D" id="3.10.20.370">
    <property type="match status" value="1"/>
</dbReference>
<keyword evidence="12" id="KW-1185">Reference proteome</keyword>
<dbReference type="GO" id="GO:0016787">
    <property type="term" value="F:hydrolase activity"/>
    <property type="evidence" value="ECO:0007669"/>
    <property type="project" value="UniProtKB-KW"/>
</dbReference>
<evidence type="ECO:0000256" key="8">
    <source>
        <dbReference type="SAM" id="MobiDB-lite"/>
    </source>
</evidence>
<gene>
    <name evidence="11" type="ORF">TBRA_LOCUS14757</name>
</gene>
<feature type="compositionally biased region" description="Basic and acidic residues" evidence="8">
    <location>
        <begin position="558"/>
        <end position="576"/>
    </location>
</feature>
<dbReference type="FunFam" id="3.10.20.370:FF:000001">
    <property type="entry name" value="Retrovirus-related Pol polyprotein from transposon 17.6-like protein"/>
    <property type="match status" value="1"/>
</dbReference>
<dbReference type="EMBL" id="CADCXV010001275">
    <property type="protein sequence ID" value="CAB0043169.1"/>
    <property type="molecule type" value="Genomic_DNA"/>
</dbReference>
<dbReference type="PANTHER" id="PTHR37984">
    <property type="entry name" value="PROTEIN CBG26694"/>
    <property type="match status" value="1"/>
</dbReference>
<keyword evidence="6" id="KW-0695">RNA-directed DNA polymerase</keyword>
<reference evidence="11 12" key="1">
    <citation type="submission" date="2020-02" db="EMBL/GenBank/DDBJ databases">
        <authorList>
            <person name="Ferguson B K."/>
        </authorList>
    </citation>
    <scope>NUCLEOTIDE SEQUENCE [LARGE SCALE GENOMIC DNA]</scope>
</reference>
<feature type="coiled-coil region" evidence="7">
    <location>
        <begin position="41"/>
        <end position="68"/>
    </location>
</feature>
<accession>A0A6H5J4S6</accession>
<dbReference type="AlphaFoldDB" id="A0A6H5J4S6"/>
<keyword evidence="3" id="KW-0540">Nuclease</keyword>
<dbReference type="GO" id="GO:0003676">
    <property type="term" value="F:nucleic acid binding"/>
    <property type="evidence" value="ECO:0007669"/>
    <property type="project" value="InterPro"/>
</dbReference>
<dbReference type="Pfam" id="PF00078">
    <property type="entry name" value="RVT_1"/>
    <property type="match status" value="1"/>
</dbReference>
<dbReference type="SUPFAM" id="SSF56672">
    <property type="entry name" value="DNA/RNA polymerases"/>
    <property type="match status" value="2"/>
</dbReference>
<dbReference type="Gene3D" id="3.30.420.10">
    <property type="entry name" value="Ribonuclease H-like superfamily/Ribonuclease H"/>
    <property type="match status" value="1"/>
</dbReference>
<proteinExistence type="predicted"/>
<protein>
    <recommendedName>
        <fullName evidence="13">Reverse transcriptase domain-containing protein</fullName>
    </recommendedName>
</protein>
<keyword evidence="1" id="KW-0808">Transferase</keyword>
<dbReference type="CDD" id="cd09274">
    <property type="entry name" value="RNase_HI_RT_Ty3"/>
    <property type="match status" value="1"/>
</dbReference>
<keyword evidence="7" id="KW-0175">Coiled coil</keyword>
<dbReference type="PANTHER" id="PTHR37984:SF5">
    <property type="entry name" value="PROTEIN NYNRIN-LIKE"/>
    <property type="match status" value="1"/>
</dbReference>
<evidence type="ECO:0000256" key="1">
    <source>
        <dbReference type="ARBA" id="ARBA00022679"/>
    </source>
</evidence>
<dbReference type="Proteomes" id="UP000479190">
    <property type="component" value="Unassembled WGS sequence"/>
</dbReference>
<dbReference type="GO" id="GO:0004519">
    <property type="term" value="F:endonuclease activity"/>
    <property type="evidence" value="ECO:0007669"/>
    <property type="project" value="UniProtKB-KW"/>
</dbReference>
<evidence type="ECO:0000256" key="3">
    <source>
        <dbReference type="ARBA" id="ARBA00022722"/>
    </source>
</evidence>